<dbReference type="PROSITE" id="PS51668">
    <property type="entry name" value="TSAA_2"/>
    <property type="match status" value="1"/>
</dbReference>
<dbReference type="Gene3D" id="2.40.30.70">
    <property type="entry name" value="YaeB-like"/>
    <property type="match status" value="1"/>
</dbReference>
<evidence type="ECO:0000313" key="6">
    <source>
        <dbReference type="Proteomes" id="UP000316225"/>
    </source>
</evidence>
<proteinExistence type="inferred from homology"/>
<keyword evidence="5" id="KW-0808">Transferase</keyword>
<dbReference type="InterPro" id="IPR036414">
    <property type="entry name" value="YaeB_N_sf"/>
</dbReference>
<accession>A0A562P2X7</accession>
<evidence type="ECO:0000259" key="4">
    <source>
        <dbReference type="PROSITE" id="PS51668"/>
    </source>
</evidence>
<evidence type="ECO:0000256" key="2">
    <source>
        <dbReference type="ARBA" id="ARBA00033753"/>
    </source>
</evidence>
<dbReference type="EMBL" id="VLKU01000001">
    <property type="protein sequence ID" value="TWI38346.1"/>
    <property type="molecule type" value="Genomic_DNA"/>
</dbReference>
<feature type="domain" description="TsaA-like" evidence="4">
    <location>
        <begin position="38"/>
        <end position="169"/>
    </location>
</feature>
<dbReference type="AlphaFoldDB" id="A0A562P2X7"/>
<evidence type="ECO:0000313" key="5">
    <source>
        <dbReference type="EMBL" id="TWI38346.1"/>
    </source>
</evidence>
<dbReference type="GO" id="GO:0008168">
    <property type="term" value="F:methyltransferase activity"/>
    <property type="evidence" value="ECO:0007669"/>
    <property type="project" value="UniProtKB-KW"/>
</dbReference>
<dbReference type="CDD" id="cd09281">
    <property type="entry name" value="UPF0066"/>
    <property type="match status" value="1"/>
</dbReference>
<dbReference type="Pfam" id="PF01980">
    <property type="entry name" value="TrmO_N"/>
    <property type="match status" value="1"/>
</dbReference>
<evidence type="ECO:0000256" key="3">
    <source>
        <dbReference type="SAM" id="MobiDB-lite"/>
    </source>
</evidence>
<dbReference type="PANTHER" id="PTHR12818:SF0">
    <property type="entry name" value="TRNA (ADENINE(37)-N6)-METHYLTRANSFERASE"/>
    <property type="match status" value="1"/>
</dbReference>
<name>A0A562P2X7_9RHOB</name>
<gene>
    <name evidence="5" type="ORF">IQ24_00486</name>
</gene>
<comment type="caution">
    <text evidence="5">The sequence shown here is derived from an EMBL/GenBank/DDBJ whole genome shotgun (WGS) entry which is preliminary data.</text>
</comment>
<reference evidence="5 6" key="1">
    <citation type="journal article" date="2015" name="Stand. Genomic Sci.">
        <title>Genomic Encyclopedia of Bacterial and Archaeal Type Strains, Phase III: the genomes of soil and plant-associated and newly described type strains.</title>
        <authorList>
            <person name="Whitman W.B."/>
            <person name="Woyke T."/>
            <person name="Klenk H.P."/>
            <person name="Zhou Y."/>
            <person name="Lilburn T.G."/>
            <person name="Beck B.J."/>
            <person name="De Vos P."/>
            <person name="Vandamme P."/>
            <person name="Eisen J.A."/>
            <person name="Garrity G."/>
            <person name="Hugenholtz P."/>
            <person name="Kyrpides N.C."/>
        </authorList>
    </citation>
    <scope>NUCLEOTIDE SEQUENCE [LARGE SCALE GENOMIC DNA]</scope>
    <source>
        <strain evidence="5 6">CGMCC 1.5364</strain>
    </source>
</reference>
<protein>
    <submittedName>
        <fullName evidence="5">tRNA-Thr(GGU) m(6)t(6)A37 methyltransferase TsaA</fullName>
    </submittedName>
</protein>
<dbReference type="InterPro" id="IPR040372">
    <property type="entry name" value="YaeB-like"/>
</dbReference>
<dbReference type="RefSeq" id="WP_242007871.1">
    <property type="nucleotide sequence ID" value="NZ_VLKU01000001.1"/>
</dbReference>
<sequence length="176" mass="19274">MEHSAQPAHAAGASAKPGSDLRPHEVTTTLPPEHDAGVWFIGRVHTPWSDRSECPRKGEAADGALCEIRLDPRWQEALAGVAGKAQLQILYWMHLARRDVLRQNPDFGDRSIGTFALRSPLRPNPIASSVVTLERIEGTSLFVRGLDCVDGTPLIDIKPVFCFDEEPKGPSDAHHS</sequence>
<dbReference type="GO" id="GO:0032259">
    <property type="term" value="P:methylation"/>
    <property type="evidence" value="ECO:0007669"/>
    <property type="project" value="UniProtKB-KW"/>
</dbReference>
<evidence type="ECO:0000256" key="1">
    <source>
        <dbReference type="ARBA" id="ARBA00022691"/>
    </source>
</evidence>
<dbReference type="InterPro" id="IPR036413">
    <property type="entry name" value="YaeB-like_sf"/>
</dbReference>
<dbReference type="PANTHER" id="PTHR12818">
    <property type="entry name" value="TRNA (ADENINE(37)-N6)-METHYLTRANSFERASE"/>
    <property type="match status" value="1"/>
</dbReference>
<comment type="similarity">
    <text evidence="2">Belongs to the tRNA methyltransferase O family.</text>
</comment>
<organism evidence="5 6">
    <name type="scientific">Paracoccus sulfuroxidans</name>
    <dbReference type="NCBI Taxonomy" id="384678"/>
    <lineage>
        <taxon>Bacteria</taxon>
        <taxon>Pseudomonadati</taxon>
        <taxon>Pseudomonadota</taxon>
        <taxon>Alphaproteobacteria</taxon>
        <taxon>Rhodobacterales</taxon>
        <taxon>Paracoccaceae</taxon>
        <taxon>Paracoccus</taxon>
    </lineage>
</organism>
<keyword evidence="5" id="KW-0489">Methyltransferase</keyword>
<dbReference type="SUPFAM" id="SSF118196">
    <property type="entry name" value="YaeB-like"/>
    <property type="match status" value="1"/>
</dbReference>
<dbReference type="Proteomes" id="UP000316225">
    <property type="component" value="Unassembled WGS sequence"/>
</dbReference>
<feature type="compositionally biased region" description="Low complexity" evidence="3">
    <location>
        <begin position="1"/>
        <end position="18"/>
    </location>
</feature>
<feature type="region of interest" description="Disordered" evidence="3">
    <location>
        <begin position="1"/>
        <end position="32"/>
    </location>
</feature>
<keyword evidence="6" id="KW-1185">Reference proteome</keyword>
<dbReference type="InterPro" id="IPR023370">
    <property type="entry name" value="TrmO-like_N"/>
</dbReference>
<dbReference type="NCBIfam" id="TIGR00104">
    <property type="entry name" value="tRNA_TsaA"/>
    <property type="match status" value="1"/>
</dbReference>
<keyword evidence="1" id="KW-0949">S-adenosyl-L-methionine</keyword>